<evidence type="ECO:0000313" key="2">
    <source>
        <dbReference type="EMBL" id="KAJ7690512.1"/>
    </source>
</evidence>
<proteinExistence type="predicted"/>
<keyword evidence="3" id="KW-1185">Reference proteome</keyword>
<sequence>MLPEVQGPFYALDKARLFQRDYRDVNNSLIAPWELTTKLVEGTLVLVYHVQVDKLRILDPGNGEPSTPPVPALPERRFSLSTLSKRSPRDDAADAAFDSFGTKSSSPSPNKKSRRR</sequence>
<dbReference type="EMBL" id="JARKIE010000064">
    <property type="protein sequence ID" value="KAJ7690512.1"/>
    <property type="molecule type" value="Genomic_DNA"/>
</dbReference>
<gene>
    <name evidence="2" type="ORF">B0H17DRAFT_1201637</name>
</gene>
<protein>
    <submittedName>
        <fullName evidence="2">Uncharacterized protein</fullName>
    </submittedName>
</protein>
<feature type="region of interest" description="Disordered" evidence="1">
    <location>
        <begin position="57"/>
        <end position="76"/>
    </location>
</feature>
<accession>A0AAD7GEC2</accession>
<feature type="region of interest" description="Disordered" evidence="1">
    <location>
        <begin position="81"/>
        <end position="116"/>
    </location>
</feature>
<name>A0AAD7GEC2_MYCRO</name>
<organism evidence="2 3">
    <name type="scientific">Mycena rosella</name>
    <name type="common">Pink bonnet</name>
    <name type="synonym">Agaricus rosellus</name>
    <dbReference type="NCBI Taxonomy" id="1033263"/>
    <lineage>
        <taxon>Eukaryota</taxon>
        <taxon>Fungi</taxon>
        <taxon>Dikarya</taxon>
        <taxon>Basidiomycota</taxon>
        <taxon>Agaricomycotina</taxon>
        <taxon>Agaricomycetes</taxon>
        <taxon>Agaricomycetidae</taxon>
        <taxon>Agaricales</taxon>
        <taxon>Marasmiineae</taxon>
        <taxon>Mycenaceae</taxon>
        <taxon>Mycena</taxon>
    </lineage>
</organism>
<dbReference type="AlphaFoldDB" id="A0AAD7GEC2"/>
<evidence type="ECO:0000313" key="3">
    <source>
        <dbReference type="Proteomes" id="UP001221757"/>
    </source>
</evidence>
<evidence type="ECO:0000256" key="1">
    <source>
        <dbReference type="SAM" id="MobiDB-lite"/>
    </source>
</evidence>
<dbReference type="Proteomes" id="UP001221757">
    <property type="component" value="Unassembled WGS sequence"/>
</dbReference>
<feature type="compositionally biased region" description="Low complexity" evidence="1">
    <location>
        <begin position="94"/>
        <end position="110"/>
    </location>
</feature>
<comment type="caution">
    <text evidence="2">The sequence shown here is derived from an EMBL/GenBank/DDBJ whole genome shotgun (WGS) entry which is preliminary data.</text>
</comment>
<reference evidence="2" key="1">
    <citation type="submission" date="2023-03" db="EMBL/GenBank/DDBJ databases">
        <title>Massive genome expansion in bonnet fungi (Mycena s.s.) driven by repeated elements and novel gene families across ecological guilds.</title>
        <authorList>
            <consortium name="Lawrence Berkeley National Laboratory"/>
            <person name="Harder C.B."/>
            <person name="Miyauchi S."/>
            <person name="Viragh M."/>
            <person name="Kuo A."/>
            <person name="Thoen E."/>
            <person name="Andreopoulos B."/>
            <person name="Lu D."/>
            <person name="Skrede I."/>
            <person name="Drula E."/>
            <person name="Henrissat B."/>
            <person name="Morin E."/>
            <person name="Kohler A."/>
            <person name="Barry K."/>
            <person name="LaButti K."/>
            <person name="Morin E."/>
            <person name="Salamov A."/>
            <person name="Lipzen A."/>
            <person name="Mereny Z."/>
            <person name="Hegedus B."/>
            <person name="Baldrian P."/>
            <person name="Stursova M."/>
            <person name="Weitz H."/>
            <person name="Taylor A."/>
            <person name="Grigoriev I.V."/>
            <person name="Nagy L.G."/>
            <person name="Martin F."/>
            <person name="Kauserud H."/>
        </authorList>
    </citation>
    <scope>NUCLEOTIDE SEQUENCE</scope>
    <source>
        <strain evidence="2">CBHHK067</strain>
    </source>
</reference>